<feature type="transmembrane region" description="Helical" evidence="1">
    <location>
        <begin position="61"/>
        <end position="86"/>
    </location>
</feature>
<feature type="domain" description="VanZ-like" evidence="2">
    <location>
        <begin position="35"/>
        <end position="144"/>
    </location>
</feature>
<evidence type="ECO:0000313" key="3">
    <source>
        <dbReference type="EMBL" id="SDM14115.1"/>
    </source>
</evidence>
<proteinExistence type="predicted"/>
<feature type="transmembrane region" description="Helical" evidence="1">
    <location>
        <begin position="288"/>
        <end position="306"/>
    </location>
</feature>
<dbReference type="EMBL" id="FNHP01000002">
    <property type="protein sequence ID" value="SDM14115.1"/>
    <property type="molecule type" value="Genomic_DNA"/>
</dbReference>
<evidence type="ECO:0000259" key="2">
    <source>
        <dbReference type="Pfam" id="PF04892"/>
    </source>
</evidence>
<evidence type="ECO:0000256" key="1">
    <source>
        <dbReference type="SAM" id="Phobius"/>
    </source>
</evidence>
<dbReference type="Proteomes" id="UP000198552">
    <property type="component" value="Unassembled WGS sequence"/>
</dbReference>
<protein>
    <submittedName>
        <fullName evidence="3">VanZ like family protein</fullName>
    </submittedName>
</protein>
<gene>
    <name evidence="3" type="ORF">SAMN05428957_102544</name>
</gene>
<feature type="transmembrane region" description="Helical" evidence="1">
    <location>
        <begin position="254"/>
        <end position="276"/>
    </location>
</feature>
<dbReference type="STRING" id="1527607.SAMN05428957_102544"/>
<sequence length="385" mass="41955">MNADPAPVQDGPPGPHRTSAWPLAAIYALLIVFASLFPFEGWRAQGISPWVFLTARIPPPYWTWFDVNINVAGYAPLGFLLALACLRSGVAPLAAVPLAAFSGALLSLCMEYLQIFLPRRVPSNLDLLLNAAGALLGALVAALLERLGAIARWSRLRERWFTPDASGALALLALWPWALLFPAALPFGLGQVWQRLEDALAELLEGTPFLDWLPMREAPLEPMSRGAEVLAVALGLLVPCLLGYCIMRQRWRRAVHALGVTVLGVAVTALSAGLSWGPVHAWEWLTPAARVGIALGFGMALALLALPRRASAAVLLVLLMLHLDLLNDAPQDAYFAQTLQAWEQGRFIRFYGLGQWLGWLWPYATLGHVLAQVSRRERPRAAPPG</sequence>
<reference evidence="4" key="1">
    <citation type="submission" date="2016-10" db="EMBL/GenBank/DDBJ databases">
        <authorList>
            <person name="Varghese N."/>
            <person name="Submissions S."/>
        </authorList>
    </citation>
    <scope>NUCLEOTIDE SEQUENCE [LARGE SCALE GENOMIC DNA]</scope>
    <source>
        <strain evidence="4">EPL6</strain>
    </source>
</reference>
<feature type="transmembrane region" description="Helical" evidence="1">
    <location>
        <begin position="93"/>
        <end position="115"/>
    </location>
</feature>
<keyword evidence="1" id="KW-1133">Transmembrane helix</keyword>
<dbReference type="Pfam" id="PF04892">
    <property type="entry name" value="VanZ"/>
    <property type="match status" value="1"/>
</dbReference>
<feature type="transmembrane region" description="Helical" evidence="1">
    <location>
        <begin position="165"/>
        <end position="185"/>
    </location>
</feature>
<keyword evidence="1" id="KW-0812">Transmembrane</keyword>
<feature type="transmembrane region" description="Helical" evidence="1">
    <location>
        <begin position="229"/>
        <end position="247"/>
    </location>
</feature>
<accession>A0A1G9QV26</accession>
<feature type="transmembrane region" description="Helical" evidence="1">
    <location>
        <begin position="127"/>
        <end position="144"/>
    </location>
</feature>
<keyword evidence="1" id="KW-0472">Membrane</keyword>
<keyword evidence="4" id="KW-1185">Reference proteome</keyword>
<dbReference type="RefSeq" id="WP_245703845.1">
    <property type="nucleotide sequence ID" value="NZ_FNHP01000002.1"/>
</dbReference>
<organism evidence="3 4">
    <name type="scientific">Oryzisolibacter propanilivorax</name>
    <dbReference type="NCBI Taxonomy" id="1527607"/>
    <lineage>
        <taxon>Bacteria</taxon>
        <taxon>Pseudomonadati</taxon>
        <taxon>Pseudomonadota</taxon>
        <taxon>Betaproteobacteria</taxon>
        <taxon>Burkholderiales</taxon>
        <taxon>Comamonadaceae</taxon>
        <taxon>Oryzisolibacter</taxon>
    </lineage>
</organism>
<name>A0A1G9QV26_9BURK</name>
<evidence type="ECO:0000313" key="4">
    <source>
        <dbReference type="Proteomes" id="UP000198552"/>
    </source>
</evidence>
<feature type="transmembrane region" description="Helical" evidence="1">
    <location>
        <begin position="20"/>
        <end position="41"/>
    </location>
</feature>
<dbReference type="InterPro" id="IPR006976">
    <property type="entry name" value="VanZ-like"/>
</dbReference>
<dbReference type="AlphaFoldDB" id="A0A1G9QV26"/>